<gene>
    <name evidence="1" type="ORF">L6164_032873</name>
</gene>
<evidence type="ECO:0000313" key="1">
    <source>
        <dbReference type="EMBL" id="KAI4299406.1"/>
    </source>
</evidence>
<comment type="caution">
    <text evidence="1">The sequence shown here is derived from an EMBL/GenBank/DDBJ whole genome shotgun (WGS) entry which is preliminary data.</text>
</comment>
<protein>
    <submittedName>
        <fullName evidence="1">Uncharacterized protein</fullName>
    </submittedName>
</protein>
<name>A0ACB9KQB2_BAUVA</name>
<accession>A0ACB9KQB2</accession>
<sequence length="417" mass="47018">MPAQKRSHEAAEESAVGNEKNDNEQPEDELESDRSSPWNNGDKEEYVVIKLSDVRKEVQCPICLGIIRKTRTVMECLHRFCRECIDKSMRLGNNECPACRTHCASQRSLRDDPNYDALIAALYPDIDKYEEEEFALHEDERARNKQIQASIAQILRRQTEALSKKRNAKATAVAFVRKSQGTYRTSHPRSRRRVAVNIEGFSDSDDTNDNDGSKGPSSGDEQTETKPKRSKRGEVQFSQNASATGADGAGEENVPEANRELMGPSGTLAWGKNGQRSHTRVNGKNSRNSRISRLVDHLRNSDETNDELGIHLMLVSFDEQRIPSLPQPYLCCRPTLSVRHIRQYIARQTALQADEVELSLVKEQQANVIRAAGTVNPCKDQLQVLGEQETLAELETDSLSCGYLLMTYKRKLWNSNE</sequence>
<reference evidence="1 2" key="1">
    <citation type="journal article" date="2022" name="DNA Res.">
        <title>Chromosomal-level genome assembly of the orchid tree Bauhinia variegata (Leguminosae; Cercidoideae) supports the allotetraploid origin hypothesis of Bauhinia.</title>
        <authorList>
            <person name="Zhong Y."/>
            <person name="Chen Y."/>
            <person name="Zheng D."/>
            <person name="Pang J."/>
            <person name="Liu Y."/>
            <person name="Luo S."/>
            <person name="Meng S."/>
            <person name="Qian L."/>
            <person name="Wei D."/>
            <person name="Dai S."/>
            <person name="Zhou R."/>
        </authorList>
    </citation>
    <scope>NUCLEOTIDE SEQUENCE [LARGE SCALE GENOMIC DNA]</scope>
    <source>
        <strain evidence="1">BV-YZ2020</strain>
    </source>
</reference>
<keyword evidence="2" id="KW-1185">Reference proteome</keyword>
<dbReference type="Proteomes" id="UP000828941">
    <property type="component" value="Chromosome 13"/>
</dbReference>
<dbReference type="EMBL" id="CM039438">
    <property type="protein sequence ID" value="KAI4299406.1"/>
    <property type="molecule type" value="Genomic_DNA"/>
</dbReference>
<proteinExistence type="predicted"/>
<organism evidence="1 2">
    <name type="scientific">Bauhinia variegata</name>
    <name type="common">Purple orchid tree</name>
    <name type="synonym">Phanera variegata</name>
    <dbReference type="NCBI Taxonomy" id="167791"/>
    <lineage>
        <taxon>Eukaryota</taxon>
        <taxon>Viridiplantae</taxon>
        <taxon>Streptophyta</taxon>
        <taxon>Embryophyta</taxon>
        <taxon>Tracheophyta</taxon>
        <taxon>Spermatophyta</taxon>
        <taxon>Magnoliopsida</taxon>
        <taxon>eudicotyledons</taxon>
        <taxon>Gunneridae</taxon>
        <taxon>Pentapetalae</taxon>
        <taxon>rosids</taxon>
        <taxon>fabids</taxon>
        <taxon>Fabales</taxon>
        <taxon>Fabaceae</taxon>
        <taxon>Cercidoideae</taxon>
        <taxon>Cercideae</taxon>
        <taxon>Bauhiniinae</taxon>
        <taxon>Bauhinia</taxon>
    </lineage>
</organism>
<evidence type="ECO:0000313" key="2">
    <source>
        <dbReference type="Proteomes" id="UP000828941"/>
    </source>
</evidence>